<sequence>MDDSVEMPPYDERPKKGFNFTSMRLILTLVFPILTCFLLAFFIGIVAVLFGESSVSSSIFVPSYPKILLILIFLNDFAGVDIRSSKVRELGVLNYKAKRAFYPFEAIKFRCRYDYYWASIFKVFIHFPLYYKLLSGGLVSGSERCG</sequence>
<proteinExistence type="predicted"/>
<comment type="caution">
    <text evidence="1">The sequence shown here is derived from an EMBL/GenBank/DDBJ whole genome shotgun (WGS) entry which is preliminary data.</text>
</comment>
<name>A0ACB8KH37_CITSI</name>
<dbReference type="EMBL" id="CM039174">
    <property type="protein sequence ID" value="KAH9753703.1"/>
    <property type="molecule type" value="Genomic_DNA"/>
</dbReference>
<dbReference type="Proteomes" id="UP000829398">
    <property type="component" value="Chromosome 5"/>
</dbReference>
<gene>
    <name evidence="1" type="ORF">KPL71_015172</name>
</gene>
<evidence type="ECO:0000313" key="2">
    <source>
        <dbReference type="Proteomes" id="UP000829398"/>
    </source>
</evidence>
<organism evidence="1 2">
    <name type="scientific">Citrus sinensis</name>
    <name type="common">Sweet orange</name>
    <name type="synonym">Citrus aurantium var. sinensis</name>
    <dbReference type="NCBI Taxonomy" id="2711"/>
    <lineage>
        <taxon>Eukaryota</taxon>
        <taxon>Viridiplantae</taxon>
        <taxon>Streptophyta</taxon>
        <taxon>Embryophyta</taxon>
        <taxon>Tracheophyta</taxon>
        <taxon>Spermatophyta</taxon>
        <taxon>Magnoliopsida</taxon>
        <taxon>eudicotyledons</taxon>
        <taxon>Gunneridae</taxon>
        <taxon>Pentapetalae</taxon>
        <taxon>rosids</taxon>
        <taxon>malvids</taxon>
        <taxon>Sapindales</taxon>
        <taxon>Rutaceae</taxon>
        <taxon>Aurantioideae</taxon>
        <taxon>Citrus</taxon>
    </lineage>
</organism>
<protein>
    <submittedName>
        <fullName evidence="1">Uncharacterized protein</fullName>
    </submittedName>
</protein>
<accession>A0ACB8KH37</accession>
<keyword evidence="2" id="KW-1185">Reference proteome</keyword>
<reference evidence="2" key="1">
    <citation type="journal article" date="2023" name="Hortic. Res.">
        <title>A chromosome-level phased genome enabling allele-level studies in sweet orange: a case study on citrus Huanglongbing tolerance.</title>
        <authorList>
            <person name="Wu B."/>
            <person name="Yu Q."/>
            <person name="Deng Z."/>
            <person name="Duan Y."/>
            <person name="Luo F."/>
            <person name="Gmitter F. Jr."/>
        </authorList>
    </citation>
    <scope>NUCLEOTIDE SEQUENCE [LARGE SCALE GENOMIC DNA]</scope>
    <source>
        <strain evidence="2">cv. Valencia</strain>
    </source>
</reference>
<evidence type="ECO:0000313" key="1">
    <source>
        <dbReference type="EMBL" id="KAH9753703.1"/>
    </source>
</evidence>